<keyword evidence="2" id="KW-1185">Reference proteome</keyword>
<organism evidence="1 2">
    <name type="scientific">Neorhizobium alkalisoli</name>
    <dbReference type="NCBI Taxonomy" id="528178"/>
    <lineage>
        <taxon>Bacteria</taxon>
        <taxon>Pseudomonadati</taxon>
        <taxon>Pseudomonadota</taxon>
        <taxon>Alphaproteobacteria</taxon>
        <taxon>Hyphomicrobiales</taxon>
        <taxon>Rhizobiaceae</taxon>
        <taxon>Rhizobium/Agrobacterium group</taxon>
        <taxon>Neorhizobium</taxon>
    </lineage>
</organism>
<accession>A0A561QC90</accession>
<protein>
    <submittedName>
        <fullName evidence="1">Uncharacterized protein</fullName>
    </submittedName>
</protein>
<dbReference type="Proteomes" id="UP000320653">
    <property type="component" value="Unassembled WGS sequence"/>
</dbReference>
<comment type="caution">
    <text evidence="1">The sequence shown here is derived from an EMBL/GenBank/DDBJ whole genome shotgun (WGS) entry which is preliminary data.</text>
</comment>
<reference evidence="1 2" key="1">
    <citation type="submission" date="2019-06" db="EMBL/GenBank/DDBJ databases">
        <title>Sorghum-associated microbial communities from plants grown in Nebraska, USA.</title>
        <authorList>
            <person name="Schachtman D."/>
        </authorList>
    </citation>
    <scope>NUCLEOTIDE SEQUENCE [LARGE SCALE GENOMIC DNA]</scope>
    <source>
        <strain evidence="1 2">1225</strain>
    </source>
</reference>
<gene>
    <name evidence="1" type="ORF">FHW37_10951</name>
</gene>
<sequence length="148" mass="15811">MTVNNGGERGGQIGKWIDGVELAGLYERRDGRPVLGTGVVSSEKSILAIESNRPDGSFNGVVVDLYSTVSQEGAESVPIFGDIGECFAQRRLASDTGAVMDKPGVHVGDQRRRPFLPPGKASLWIEATQFGLDPIQFTDPFDAFLGNG</sequence>
<name>A0A561QC90_9HYPH</name>
<evidence type="ECO:0000313" key="2">
    <source>
        <dbReference type="Proteomes" id="UP000320653"/>
    </source>
</evidence>
<evidence type="ECO:0000313" key="1">
    <source>
        <dbReference type="EMBL" id="TWF47988.1"/>
    </source>
</evidence>
<dbReference type="EMBL" id="VIWP01000009">
    <property type="protein sequence ID" value="TWF47988.1"/>
    <property type="molecule type" value="Genomic_DNA"/>
</dbReference>
<dbReference type="AlphaFoldDB" id="A0A561QC90"/>
<proteinExistence type="predicted"/>